<accession>A0A7T5BNE5</accession>
<organism evidence="4">
    <name type="scientific">Trieres regia</name>
    <dbReference type="NCBI Taxonomy" id="1335017"/>
    <lineage>
        <taxon>Eukaryota</taxon>
        <taxon>Sar</taxon>
        <taxon>Stramenopiles</taxon>
        <taxon>Ochrophyta</taxon>
        <taxon>Bacillariophyta</taxon>
        <taxon>Mediophyceae</taxon>
        <taxon>Biddulphiophycidae</taxon>
        <taxon>Eupodiscales</taxon>
        <taxon>Parodontellaceae</taxon>
        <taxon>Trieres</taxon>
    </lineage>
</organism>
<keyword evidence="2 4" id="KW-0689">Ribosomal protein</keyword>
<keyword evidence="4" id="KW-0496">Mitochondrion</keyword>
<geneLocation type="mitochondrion" evidence="4"/>
<dbReference type="Gene3D" id="3.30.1370.30">
    <property type="match status" value="1"/>
</dbReference>
<sequence length="129" mass="14788">MKNYLWNLFASIKNGQLAKRSFIIQTQHKKLSIEFLNVLWDESLIIGYKTVKNNKNKFIIFLNYKNNNPVISKIAPISKPGQRCYFSVNQLWKIRPNVGLIIVSTTKGLLTLSHCKKLKIGGELLALIV</sequence>
<evidence type="ECO:0000313" key="4">
    <source>
        <dbReference type="EMBL" id="QQD79307.1"/>
    </source>
</evidence>
<dbReference type="Pfam" id="PF00410">
    <property type="entry name" value="Ribosomal_S8"/>
    <property type="match status" value="1"/>
</dbReference>
<gene>
    <name evidence="4" type="primary">rps8</name>
</gene>
<dbReference type="RefSeq" id="YP_010131928.1">
    <property type="nucleotide sequence ID" value="NC_056371.1"/>
</dbReference>
<dbReference type="InterPro" id="IPR035987">
    <property type="entry name" value="Ribosomal_uS8_sf"/>
</dbReference>
<protein>
    <submittedName>
        <fullName evidence="4">Ribosomal protein S8</fullName>
    </submittedName>
</protein>
<dbReference type="InterPro" id="IPR000630">
    <property type="entry name" value="Ribosomal_uS8"/>
</dbReference>
<dbReference type="GO" id="GO:0006412">
    <property type="term" value="P:translation"/>
    <property type="evidence" value="ECO:0007669"/>
    <property type="project" value="InterPro"/>
</dbReference>
<dbReference type="GeneID" id="65341467"/>
<evidence type="ECO:0000256" key="3">
    <source>
        <dbReference type="ARBA" id="ARBA00023274"/>
    </source>
</evidence>
<reference evidence="4" key="1">
    <citation type="journal article" date="2021" name="J. Appl. Phycol.">
        <title>Mitochondrial genome of the harmful algal bloom species Odontella regia (Mediophyceae, Bacillariophyta).</title>
        <authorList>
            <person name="Wang Y."/>
            <person name="Chen Y."/>
            <person name="Wang J."/>
            <person name="Liu F."/>
            <person name="Chen N."/>
        </authorList>
    </citation>
    <scope>NUCLEOTIDE SEQUENCE</scope>
</reference>
<name>A0A7T5BNE5_9STRA</name>
<dbReference type="SUPFAM" id="SSF56047">
    <property type="entry name" value="Ribosomal protein S8"/>
    <property type="match status" value="1"/>
</dbReference>
<keyword evidence="3" id="KW-0687">Ribonucleoprotein</keyword>
<dbReference type="GO" id="GO:1990904">
    <property type="term" value="C:ribonucleoprotein complex"/>
    <property type="evidence" value="ECO:0007669"/>
    <property type="project" value="UniProtKB-KW"/>
</dbReference>
<dbReference type="Gene3D" id="3.30.1490.10">
    <property type="match status" value="1"/>
</dbReference>
<proteinExistence type="inferred from homology"/>
<evidence type="ECO:0000256" key="2">
    <source>
        <dbReference type="ARBA" id="ARBA00022980"/>
    </source>
</evidence>
<dbReference type="EMBL" id="MW018491">
    <property type="protein sequence ID" value="QQD79307.1"/>
    <property type="molecule type" value="Genomic_DNA"/>
</dbReference>
<dbReference type="GO" id="GO:0005840">
    <property type="term" value="C:ribosome"/>
    <property type="evidence" value="ECO:0007669"/>
    <property type="project" value="UniProtKB-KW"/>
</dbReference>
<comment type="similarity">
    <text evidence="1">Belongs to the universal ribosomal protein uS8 family.</text>
</comment>
<evidence type="ECO:0000256" key="1">
    <source>
        <dbReference type="ARBA" id="ARBA00006471"/>
    </source>
</evidence>
<dbReference type="AlphaFoldDB" id="A0A7T5BNE5"/>
<dbReference type="GO" id="GO:0003735">
    <property type="term" value="F:structural constituent of ribosome"/>
    <property type="evidence" value="ECO:0007669"/>
    <property type="project" value="InterPro"/>
</dbReference>